<dbReference type="Pfam" id="PF00109">
    <property type="entry name" value="ketoacyl-synt"/>
    <property type="match status" value="1"/>
</dbReference>
<dbReference type="SUPFAM" id="SSF53901">
    <property type="entry name" value="Thiolase-like"/>
    <property type="match status" value="1"/>
</dbReference>
<reference evidence="2" key="1">
    <citation type="submission" date="2020-11" db="EMBL/GenBank/DDBJ databases">
        <authorList>
            <person name="Tran Van P."/>
        </authorList>
    </citation>
    <scope>NUCLEOTIDE SEQUENCE</scope>
</reference>
<protein>
    <recommendedName>
        <fullName evidence="1">Beta-ketoacyl synthase-like N-terminal domain-containing protein</fullName>
    </recommendedName>
</protein>
<sequence length="58" mass="6491">MSGHNSFDSAFFGINKKICDDMNSMIRNVLERSHEAIIDAGLSPEDVSNTRMGVNDRF</sequence>
<dbReference type="InterPro" id="IPR016039">
    <property type="entry name" value="Thiolase-like"/>
</dbReference>
<dbReference type="EMBL" id="OC013939">
    <property type="protein sequence ID" value="CAD7268498.1"/>
    <property type="molecule type" value="Genomic_DNA"/>
</dbReference>
<accession>A0A7R9G656</accession>
<evidence type="ECO:0000313" key="2">
    <source>
        <dbReference type="EMBL" id="CAD7268498.1"/>
    </source>
</evidence>
<dbReference type="AlphaFoldDB" id="A0A7R9G656"/>
<evidence type="ECO:0000259" key="1">
    <source>
        <dbReference type="Pfam" id="PF00109"/>
    </source>
</evidence>
<proteinExistence type="predicted"/>
<dbReference type="Gene3D" id="3.40.47.10">
    <property type="match status" value="1"/>
</dbReference>
<dbReference type="InterPro" id="IPR014030">
    <property type="entry name" value="Ketoacyl_synth_N"/>
</dbReference>
<gene>
    <name evidence="2" type="ORF">TSIB3V08_LOCUS12500</name>
</gene>
<organism evidence="2">
    <name type="scientific">Timema shepardi</name>
    <name type="common">Walking stick</name>
    <dbReference type="NCBI Taxonomy" id="629360"/>
    <lineage>
        <taxon>Eukaryota</taxon>
        <taxon>Metazoa</taxon>
        <taxon>Ecdysozoa</taxon>
        <taxon>Arthropoda</taxon>
        <taxon>Hexapoda</taxon>
        <taxon>Insecta</taxon>
        <taxon>Pterygota</taxon>
        <taxon>Neoptera</taxon>
        <taxon>Polyneoptera</taxon>
        <taxon>Phasmatodea</taxon>
        <taxon>Timematodea</taxon>
        <taxon>Timematoidea</taxon>
        <taxon>Timematidae</taxon>
        <taxon>Timema</taxon>
    </lineage>
</organism>
<feature type="domain" description="Beta-ketoacyl synthase-like N-terminal" evidence="1">
    <location>
        <begin position="4"/>
        <end position="54"/>
    </location>
</feature>
<dbReference type="GO" id="GO:0016746">
    <property type="term" value="F:acyltransferase activity"/>
    <property type="evidence" value="ECO:0007669"/>
    <property type="project" value="InterPro"/>
</dbReference>
<name>A0A7R9G656_TIMSH</name>